<name>A0AA47M3R9_MERPO</name>
<protein>
    <recommendedName>
        <fullName evidence="4">Transposase domain-containing protein</fullName>
    </recommendedName>
</protein>
<evidence type="ECO:0000313" key="3">
    <source>
        <dbReference type="Proteomes" id="UP001174136"/>
    </source>
</evidence>
<evidence type="ECO:0000256" key="1">
    <source>
        <dbReference type="SAM" id="MobiDB-lite"/>
    </source>
</evidence>
<evidence type="ECO:0000313" key="2">
    <source>
        <dbReference type="EMBL" id="KAK0133110.1"/>
    </source>
</evidence>
<keyword evidence="3" id="KW-1185">Reference proteome</keyword>
<organism evidence="2 3">
    <name type="scientific">Merluccius polli</name>
    <name type="common">Benguela hake</name>
    <name type="synonym">Merluccius cadenati</name>
    <dbReference type="NCBI Taxonomy" id="89951"/>
    <lineage>
        <taxon>Eukaryota</taxon>
        <taxon>Metazoa</taxon>
        <taxon>Chordata</taxon>
        <taxon>Craniata</taxon>
        <taxon>Vertebrata</taxon>
        <taxon>Euteleostomi</taxon>
        <taxon>Actinopterygii</taxon>
        <taxon>Neopterygii</taxon>
        <taxon>Teleostei</taxon>
        <taxon>Neoteleostei</taxon>
        <taxon>Acanthomorphata</taxon>
        <taxon>Zeiogadaria</taxon>
        <taxon>Gadariae</taxon>
        <taxon>Gadiformes</taxon>
        <taxon>Gadoidei</taxon>
        <taxon>Merlucciidae</taxon>
        <taxon>Merluccius</taxon>
    </lineage>
</organism>
<dbReference type="PANTHER" id="PTHR33053">
    <property type="entry name" value="PROTEIN, PUTATIVE-RELATED"/>
    <property type="match status" value="1"/>
</dbReference>
<accession>A0AA47M3R9</accession>
<gene>
    <name evidence="2" type="ORF">N1851_031514</name>
</gene>
<feature type="region of interest" description="Disordered" evidence="1">
    <location>
        <begin position="28"/>
        <end position="128"/>
    </location>
</feature>
<sequence>MSTAKQDRTRQYLRSWRSARRVLRGIAEDNAGSVADAPTSPQAPYTTVENLENSVEWENSFEGMEESMDEDPEEPLEDGLEESIDEDPEEPLEDGLEESIDEDPEEPLEDDLEQSTDEDPDDDDTSLSADLATWAGTFQVKHNAVDGLLKILRSHGHSHLPSCSRTLLKTPRVVKTIQKSGMEYVHFPLKQKLHDNLMRYPTEQVLDCIDVSFNIDGLPLFRSSGKTMWPILCAIHLKPVSVFPVTLTCGGSKPCDLHFLDDAIKDIHNVLSSGLQYRDRKVIVNILCIVCDAPAKAFVKNVKLCSGYYGCDRCMQRGEWHDKVTYQEIECATRTDESFRQQRQSEHHRGSTPFVNLPIDMIRSFPVDYMHQACLGVMKRLLVCWCRGQKGWRMSATQIDEVSRRLIALKHFIPSTFARKPRGLQELERWKATEFRQFMLYTGKIVLKGILKDDFYKHFMSFSVAMCILVSPRLVEQYSQYAADLMKFFVERGRELYEQQFLVYNTHSMLHLAEDAVSFHGLDKCSAFKFENYLQSVKRMVRSGRCPLSQVVRRLEEQKLQPLAEPMKRLASAFMLEHQECCDVIEDRDGSCLCRVFQRPEPHFLEPCNSALIEILTFKNTNTTLRCISNNRLFRSAIRIPTGEKTIFMAILHEI</sequence>
<proteinExistence type="predicted"/>
<feature type="compositionally biased region" description="Polar residues" evidence="1">
    <location>
        <begin position="39"/>
        <end position="57"/>
    </location>
</feature>
<dbReference type="EMBL" id="JAOPHQ010006017">
    <property type="protein sequence ID" value="KAK0133110.1"/>
    <property type="molecule type" value="Genomic_DNA"/>
</dbReference>
<feature type="compositionally biased region" description="Acidic residues" evidence="1">
    <location>
        <begin position="63"/>
        <end position="125"/>
    </location>
</feature>
<reference evidence="2" key="1">
    <citation type="journal article" date="2023" name="Front. Mar. Sci.">
        <title>A new Merluccius polli reference genome to investigate the effects of global change in West African waters.</title>
        <authorList>
            <person name="Mateo J.L."/>
            <person name="Blanco-Fernandez C."/>
            <person name="Garcia-Vazquez E."/>
            <person name="Machado-Schiaffino G."/>
        </authorList>
    </citation>
    <scope>NUCLEOTIDE SEQUENCE</scope>
    <source>
        <strain evidence="2">C29</strain>
        <tissue evidence="2">Fin</tissue>
    </source>
</reference>
<dbReference type="AlphaFoldDB" id="A0AA47M3R9"/>
<comment type="caution">
    <text evidence="2">The sequence shown here is derived from an EMBL/GenBank/DDBJ whole genome shotgun (WGS) entry which is preliminary data.</text>
</comment>
<dbReference type="Proteomes" id="UP001174136">
    <property type="component" value="Unassembled WGS sequence"/>
</dbReference>
<evidence type="ECO:0008006" key="4">
    <source>
        <dbReference type="Google" id="ProtNLM"/>
    </source>
</evidence>